<protein>
    <recommendedName>
        <fullName evidence="3">YheC/YheD family protein</fullName>
    </recommendedName>
</protein>
<organism evidence="1 2">
    <name type="scientific">Brevibacillus fluminis</name>
    <dbReference type="NCBI Taxonomy" id="511487"/>
    <lineage>
        <taxon>Bacteria</taxon>
        <taxon>Bacillati</taxon>
        <taxon>Bacillota</taxon>
        <taxon>Bacilli</taxon>
        <taxon>Bacillales</taxon>
        <taxon>Paenibacillaceae</taxon>
        <taxon>Brevibacillus</taxon>
    </lineage>
</organism>
<sequence>MKTLRTGKWQKHKQMMTNVHLVEYLPETMLFSEQSFHTLLQKYRKVVLKPDGGALGAGIVVVTSFSSDHYVVQMRHRKWHYANARQCYEGVKRITKGRDYVIQQYLYFAKVNNRLFDIRIMTQLNEHSRWIVTGMLTKVAYKGYAVTNPEEFVRPVESVLHKSSLGQSSVDQLMNELERISLEASRQLELYYPGLKIIGFDVGIDTEGHIWIIEPNFAPAIYWFKQLPEMRTYKNIIYYKQIKQNKKASPMNSVPATMTETYDDFYYYS</sequence>
<dbReference type="EMBL" id="RHHQ01000005">
    <property type="protein sequence ID" value="RNB91348.1"/>
    <property type="molecule type" value="Genomic_DNA"/>
</dbReference>
<dbReference type="OrthoDB" id="7869153at2"/>
<comment type="caution">
    <text evidence="1">The sequence shown here is derived from an EMBL/GenBank/DDBJ whole genome shotgun (WGS) entry which is preliminary data.</text>
</comment>
<dbReference type="Proteomes" id="UP000271031">
    <property type="component" value="Unassembled WGS sequence"/>
</dbReference>
<dbReference type="Gene3D" id="3.30.470.20">
    <property type="entry name" value="ATP-grasp fold, B domain"/>
    <property type="match status" value="1"/>
</dbReference>
<proteinExistence type="predicted"/>
<evidence type="ECO:0000313" key="1">
    <source>
        <dbReference type="EMBL" id="RNB91348.1"/>
    </source>
</evidence>
<gene>
    <name evidence="1" type="ORF">EDM56_04715</name>
</gene>
<dbReference type="AlphaFoldDB" id="A0A3M8DT59"/>
<dbReference type="SUPFAM" id="SSF56059">
    <property type="entry name" value="Glutathione synthetase ATP-binding domain-like"/>
    <property type="match status" value="1"/>
</dbReference>
<dbReference type="RefSeq" id="WP_122916740.1">
    <property type="nucleotide sequence ID" value="NZ_RHHQ01000005.1"/>
</dbReference>
<dbReference type="Pfam" id="PF14398">
    <property type="entry name" value="ATPgrasp_YheCD"/>
    <property type="match status" value="1"/>
</dbReference>
<evidence type="ECO:0008006" key="3">
    <source>
        <dbReference type="Google" id="ProtNLM"/>
    </source>
</evidence>
<dbReference type="InterPro" id="IPR026838">
    <property type="entry name" value="YheC/D"/>
</dbReference>
<evidence type="ECO:0000313" key="2">
    <source>
        <dbReference type="Proteomes" id="UP000271031"/>
    </source>
</evidence>
<keyword evidence="2" id="KW-1185">Reference proteome</keyword>
<reference evidence="1 2" key="1">
    <citation type="submission" date="2018-10" db="EMBL/GenBank/DDBJ databases">
        <title>Phylogenomics of Brevibacillus.</title>
        <authorList>
            <person name="Dunlap C."/>
        </authorList>
    </citation>
    <scope>NUCLEOTIDE SEQUENCE [LARGE SCALE GENOMIC DNA]</scope>
    <source>
        <strain evidence="1 2">JCM 15716</strain>
    </source>
</reference>
<accession>A0A3M8DT59</accession>
<name>A0A3M8DT59_9BACL</name>